<reference evidence="13 14" key="1">
    <citation type="submission" date="2023-10" db="EMBL/GenBank/DDBJ databases">
        <title>Draft Genome Sequence of Candida saopaulonensis from a very Premature Infant with Sepsis.</title>
        <authorList>
            <person name="Ning Y."/>
            <person name="Dai R."/>
            <person name="Xiao M."/>
            <person name="Xu Y."/>
            <person name="Yan Q."/>
            <person name="Zhang L."/>
        </authorList>
    </citation>
    <scope>NUCLEOTIDE SEQUENCE [LARGE SCALE GENOMIC DNA]</scope>
    <source>
        <strain evidence="13 14">19XY460</strain>
    </source>
</reference>
<feature type="domain" description="Mediator complex subunit 16 C-terminal" evidence="12">
    <location>
        <begin position="1053"/>
        <end position="1097"/>
    </location>
</feature>
<evidence type="ECO:0000256" key="4">
    <source>
        <dbReference type="ARBA" id="ARBA00023015"/>
    </source>
</evidence>
<evidence type="ECO:0000256" key="1">
    <source>
        <dbReference type="ARBA" id="ARBA00004123"/>
    </source>
</evidence>
<dbReference type="InterPro" id="IPR048338">
    <property type="entry name" value="Mediator_Med16"/>
</dbReference>
<proteinExistence type="inferred from homology"/>
<evidence type="ECO:0000256" key="8">
    <source>
        <dbReference type="ARBA" id="ARBA00032015"/>
    </source>
</evidence>
<evidence type="ECO:0000259" key="12">
    <source>
        <dbReference type="Pfam" id="PF20719"/>
    </source>
</evidence>
<feature type="region of interest" description="Disordered" evidence="10">
    <location>
        <begin position="139"/>
        <end position="207"/>
    </location>
</feature>
<comment type="subcellular location">
    <subcellularLocation>
        <location evidence="1 9">Nucleus</location>
    </subcellularLocation>
</comment>
<evidence type="ECO:0000256" key="10">
    <source>
        <dbReference type="SAM" id="MobiDB-lite"/>
    </source>
</evidence>
<keyword evidence="5 9" id="KW-0010">Activator</keyword>
<evidence type="ECO:0000259" key="11">
    <source>
        <dbReference type="Pfam" id="PF11635"/>
    </source>
</evidence>
<gene>
    <name evidence="9" type="primary">MED16</name>
    <name evidence="13" type="ORF">PUMCH_001420</name>
</gene>
<dbReference type="Pfam" id="PF20719">
    <property type="entry name" value="Med16_C"/>
    <property type="match status" value="1"/>
</dbReference>
<dbReference type="EMBL" id="CP138895">
    <property type="protein sequence ID" value="WPK24158.1"/>
    <property type="molecule type" value="Genomic_DNA"/>
</dbReference>
<evidence type="ECO:0000256" key="5">
    <source>
        <dbReference type="ARBA" id="ARBA00023159"/>
    </source>
</evidence>
<dbReference type="AlphaFoldDB" id="A0AAX4H6K0"/>
<dbReference type="GO" id="GO:0016592">
    <property type="term" value="C:mediator complex"/>
    <property type="evidence" value="ECO:0007669"/>
    <property type="project" value="InterPro"/>
</dbReference>
<sequence length="1101" mass="121456">MPTTDTKLAFPQPSACLLRPCHQTILWSKNGIICYALHAETGPNLNITFLENTDGKNWQLAPSQGLTIRPLDARTAQKLVLVQWSNISTDLAVFDELGNFYILLAGVGLLKNKRLLKSGTPGTQSTPSAGNVATASKWAVNGPNLGAPTGGNSSTSLAGKETNGTSKASTPLKGSTNSAQSGNGTGTAEKDNGVLNNKTEEQEAPSYELTSYNHTEMIYRDIQSGASGQPLQGQCVAFKWLMVDKPQIVNKPAKWSAESNSYVYSIQQYKLQLLAHPIPTKQACLAVRQSGIVDLYYQGEHKVEYHKLSVDLGAGRIASRLNLTHASIGFSADKKIIITALDVALNLILTYSLALDWGFLVASALRQSKDPHYHTPKEEQTPPSLVSTLVHQMKPSASMCVGVSASAESDSRDDAMDLDIFPNAANERDRSASIEANRLVLIDILSPYHAQTATLDVLITYEHISLDPKQSVSFKTQRFQYMDVSSTVPSCFSAVGGSGNAQTGQLYSLVLQDVLSIPGRFQSLSLALSESIILFALESGDFVPISRSTWKSLGNSTEVKKEEIQTPSTKTVDTLATLFDCGFCFPTLLCEDRHFAYAVSPNMTSVVYFQPSCRDSLSLAVLRKTSRIEEHQLASIGFAHTHAHACYSNACSDDLMVLIKTEYDKIQSKEQQHSFLEKLNTEAHCAINFHLSSFGKESVDKLLSNPPLQKLLSLQLALSDLADNKKTRDIAWVVLNLRFTSFGIMFTLSSIYRQMSKKKSVEDTLEDSIHRAECVYLLVGNVKWLIDFIVYLNQELAQLLLSKQDREHSLVTVENSIALPIILSKIPRLFLMYALSSIGKTHEILKKLHKDLSEHNKLFTPMKEALDRFLGACSSLPWKVSNFESFLRECEGHISKELAPKLADRALLLRMEQDLFCRGKIPAEYVMMANAVIERHGHSISRDTKLSELFFYDTSWIAVGAACYRNGNESENTPATNPAPNYPKGAIHEPMDVDDGSSRPRKIAKKMVGTLIRQPYSKHEAVDALRKIFISCSSPVFSGGPSQMGRGYISADKVRKCVRCRSVSLVADPLVFDTPHVIALWTMVFQRTCICGSAWVNCIYT</sequence>
<evidence type="ECO:0000256" key="9">
    <source>
        <dbReference type="RuleBase" id="RU364149"/>
    </source>
</evidence>
<evidence type="ECO:0000256" key="6">
    <source>
        <dbReference type="ARBA" id="ARBA00023163"/>
    </source>
</evidence>
<dbReference type="InterPro" id="IPR021665">
    <property type="entry name" value="Mediator_Med16_N"/>
</dbReference>
<dbReference type="PANTHER" id="PTHR13224">
    <property type="entry name" value="THYROID HORMONE RECEPTOR-ASSOCIATED PROTEIN-RELATED"/>
    <property type="match status" value="1"/>
</dbReference>
<evidence type="ECO:0000256" key="2">
    <source>
        <dbReference type="ARBA" id="ARBA00006543"/>
    </source>
</evidence>
<evidence type="ECO:0000256" key="7">
    <source>
        <dbReference type="ARBA" id="ARBA00023242"/>
    </source>
</evidence>
<dbReference type="InterPro" id="IPR048339">
    <property type="entry name" value="Mediator_Med16_C"/>
</dbReference>
<keyword evidence="6 9" id="KW-0804">Transcription</keyword>
<name>A0AAX4H6K0_9ASCO</name>
<feature type="region of interest" description="Disordered" evidence="10">
    <location>
        <begin position="970"/>
        <end position="999"/>
    </location>
</feature>
<comment type="subunit">
    <text evidence="9">Component of the Mediator complex.</text>
</comment>
<protein>
    <recommendedName>
        <fullName evidence="3 9">Mediator of RNA polymerase II transcription subunit 16</fullName>
    </recommendedName>
    <alternativeName>
        <fullName evidence="8 9">Mediator complex subunit 16</fullName>
    </alternativeName>
</protein>
<organism evidence="13 14">
    <name type="scientific">Australozyma saopauloensis</name>
    <dbReference type="NCBI Taxonomy" id="291208"/>
    <lineage>
        <taxon>Eukaryota</taxon>
        <taxon>Fungi</taxon>
        <taxon>Dikarya</taxon>
        <taxon>Ascomycota</taxon>
        <taxon>Saccharomycotina</taxon>
        <taxon>Pichiomycetes</taxon>
        <taxon>Metschnikowiaceae</taxon>
        <taxon>Australozyma</taxon>
    </lineage>
</organism>
<comment type="function">
    <text evidence="9">Component of the Mediator complex, a coactivator involved in the regulated transcription of nearly all RNA polymerase II-dependent genes. Mediator functions as a bridge to convey information from gene-specific regulatory proteins to the basal RNA polymerase II transcription machinery. Mediator is recruited to promoters by direct interactions with regulatory proteins and serves as a scaffold for the assembly of a functional preinitiation complex with RNA polymerase II and the general transcription factors.</text>
</comment>
<dbReference type="Proteomes" id="UP001338582">
    <property type="component" value="Chromosome 2"/>
</dbReference>
<dbReference type="Pfam" id="PF11635">
    <property type="entry name" value="Med16_N"/>
    <property type="match status" value="1"/>
</dbReference>
<keyword evidence="7 9" id="KW-0539">Nucleus</keyword>
<evidence type="ECO:0000256" key="3">
    <source>
        <dbReference type="ARBA" id="ARBA00019614"/>
    </source>
</evidence>
<keyword evidence="4 9" id="KW-0805">Transcription regulation</keyword>
<feature type="domain" description="Mediator complex subunit Med16 N-terminal" evidence="11">
    <location>
        <begin position="234"/>
        <end position="587"/>
    </location>
</feature>
<feature type="compositionally biased region" description="Polar residues" evidence="10">
    <location>
        <begin position="150"/>
        <end position="182"/>
    </location>
</feature>
<comment type="similarity">
    <text evidence="2 9">Belongs to the Mediator complex subunit 16 family.</text>
</comment>
<evidence type="ECO:0000313" key="13">
    <source>
        <dbReference type="EMBL" id="WPK24158.1"/>
    </source>
</evidence>
<accession>A0AAX4H6K0</accession>
<dbReference type="PANTHER" id="PTHR13224:SF6">
    <property type="entry name" value="MEDIATOR OF RNA POLYMERASE II TRANSCRIPTION SUBUNIT 16"/>
    <property type="match status" value="1"/>
</dbReference>
<dbReference type="GO" id="GO:0045893">
    <property type="term" value="P:positive regulation of DNA-templated transcription"/>
    <property type="evidence" value="ECO:0007669"/>
    <property type="project" value="TreeGrafter"/>
</dbReference>
<keyword evidence="14" id="KW-1185">Reference proteome</keyword>
<evidence type="ECO:0000313" key="14">
    <source>
        <dbReference type="Proteomes" id="UP001338582"/>
    </source>
</evidence>